<comment type="caution">
    <text evidence="4">The sequence shown here is derived from an EMBL/GenBank/DDBJ whole genome shotgun (WGS) entry which is preliminary data.</text>
</comment>
<evidence type="ECO:0000256" key="2">
    <source>
        <dbReference type="SAM" id="MobiDB-lite"/>
    </source>
</evidence>
<keyword evidence="5" id="KW-1185">Reference proteome</keyword>
<organism evidence="4 5">
    <name type="scientific">Humicola insolens</name>
    <name type="common">Soft-rot fungus</name>
    <dbReference type="NCBI Taxonomy" id="85995"/>
    <lineage>
        <taxon>Eukaryota</taxon>
        <taxon>Fungi</taxon>
        <taxon>Dikarya</taxon>
        <taxon>Ascomycota</taxon>
        <taxon>Pezizomycotina</taxon>
        <taxon>Sordariomycetes</taxon>
        <taxon>Sordariomycetidae</taxon>
        <taxon>Sordariales</taxon>
        <taxon>Chaetomiaceae</taxon>
        <taxon>Mycothermus</taxon>
    </lineage>
</organism>
<dbReference type="EMBL" id="JAZGSY010000004">
    <property type="protein sequence ID" value="KAL1844119.1"/>
    <property type="molecule type" value="Genomic_DNA"/>
</dbReference>
<gene>
    <name evidence="4" type="ORF">VTJ49DRAFT_4971</name>
</gene>
<dbReference type="InterPro" id="IPR004114">
    <property type="entry name" value="THUMP_dom"/>
</dbReference>
<evidence type="ECO:0000313" key="4">
    <source>
        <dbReference type="EMBL" id="KAL1844119.1"/>
    </source>
</evidence>
<evidence type="ECO:0000313" key="5">
    <source>
        <dbReference type="Proteomes" id="UP001583172"/>
    </source>
</evidence>
<dbReference type="Proteomes" id="UP001583172">
    <property type="component" value="Unassembled WGS sequence"/>
</dbReference>
<dbReference type="SMART" id="SM00981">
    <property type="entry name" value="THUMP"/>
    <property type="match status" value="1"/>
</dbReference>
<dbReference type="PANTHER" id="PTHR13452">
    <property type="entry name" value="THUMP DOMAIN CONTAINING PROTEIN 1-RELATED"/>
    <property type="match status" value="1"/>
</dbReference>
<reference evidence="4 5" key="1">
    <citation type="journal article" date="2024" name="Commun. Biol.">
        <title>Comparative genomic analysis of thermophilic fungi reveals convergent evolutionary adaptations and gene losses.</title>
        <authorList>
            <person name="Steindorff A.S."/>
            <person name="Aguilar-Pontes M.V."/>
            <person name="Robinson A.J."/>
            <person name="Andreopoulos B."/>
            <person name="LaButti K."/>
            <person name="Kuo A."/>
            <person name="Mondo S."/>
            <person name="Riley R."/>
            <person name="Otillar R."/>
            <person name="Haridas S."/>
            <person name="Lipzen A."/>
            <person name="Grimwood J."/>
            <person name="Schmutz J."/>
            <person name="Clum A."/>
            <person name="Reid I.D."/>
            <person name="Moisan M.C."/>
            <person name="Butler G."/>
            <person name="Nguyen T.T.M."/>
            <person name="Dewar K."/>
            <person name="Conant G."/>
            <person name="Drula E."/>
            <person name="Henrissat B."/>
            <person name="Hansel C."/>
            <person name="Singer S."/>
            <person name="Hutchinson M.I."/>
            <person name="de Vries R.P."/>
            <person name="Natvig D.O."/>
            <person name="Powell A.J."/>
            <person name="Tsang A."/>
            <person name="Grigoriev I.V."/>
        </authorList>
    </citation>
    <scope>NUCLEOTIDE SEQUENCE [LARGE SCALE GENOMIC DNA]</scope>
    <source>
        <strain evidence="4 5">CBS 620.91</strain>
    </source>
</reference>
<sequence length="359" mass="38910">MTENGKRKDAPTTGKDQQRAKKKKAGSNICVHTHHGLVGRTLTMMILQTGNAGKWKTPHQLAKMQHHQDANLQPGDTGIWVTCARHQEGKAAREIEVLFSEYAEKIYGIKPVHGTTPGDGDENDDDTPGGGGVDDLETSIRAEVAALTSKPTATTPKDSASRLTPLKMNVDCLLFVKTHPPINPVAFARRICEDARRCDEIPGLMRCRYVNRLTPGQSEGREEGGEGGRGEVEKGKGEETVVEGQGVVKVGEGNGDAAPVDAALAEKKPYTFAIRPTIRNHSTLKRDVVINTIAGLINEDRHKVNLSSPDKVILVDIHQNVCGMSVVDGNWEDLKRYNLTELYGQGRKSAASGITGEKA</sequence>
<dbReference type="InterPro" id="IPR040183">
    <property type="entry name" value="THUMPD1-like"/>
</dbReference>
<dbReference type="PANTHER" id="PTHR13452:SF10">
    <property type="entry name" value="THUMP DOMAIN-CONTAINING PROTEIN 1"/>
    <property type="match status" value="1"/>
</dbReference>
<feature type="compositionally biased region" description="Basic and acidic residues" evidence="2">
    <location>
        <begin position="1"/>
        <end position="10"/>
    </location>
</feature>
<dbReference type="Gene3D" id="3.30.2300.10">
    <property type="entry name" value="THUMP superfamily"/>
    <property type="match status" value="1"/>
</dbReference>
<dbReference type="CDD" id="cd11717">
    <property type="entry name" value="THUMP_THUMPD1_like"/>
    <property type="match status" value="1"/>
</dbReference>
<accession>A0ABR3VQE2</accession>
<feature type="region of interest" description="Disordered" evidence="2">
    <location>
        <begin position="110"/>
        <end position="135"/>
    </location>
</feature>
<protein>
    <recommendedName>
        <fullName evidence="3">THUMP domain-containing protein</fullName>
    </recommendedName>
</protein>
<feature type="region of interest" description="Disordered" evidence="2">
    <location>
        <begin position="215"/>
        <end position="240"/>
    </location>
</feature>
<proteinExistence type="predicted"/>
<feature type="region of interest" description="Disordered" evidence="2">
    <location>
        <begin position="1"/>
        <end position="27"/>
    </location>
</feature>
<feature type="compositionally biased region" description="Basic and acidic residues" evidence="2">
    <location>
        <begin position="219"/>
        <end position="239"/>
    </location>
</feature>
<name>A0ABR3VQE2_HUMIN</name>
<keyword evidence="1" id="KW-0694">RNA-binding</keyword>
<evidence type="ECO:0000256" key="1">
    <source>
        <dbReference type="PROSITE-ProRule" id="PRU00529"/>
    </source>
</evidence>
<dbReference type="PROSITE" id="PS51165">
    <property type="entry name" value="THUMP"/>
    <property type="match status" value="1"/>
</dbReference>
<evidence type="ECO:0000259" key="3">
    <source>
        <dbReference type="PROSITE" id="PS51165"/>
    </source>
</evidence>
<dbReference type="SUPFAM" id="SSF143437">
    <property type="entry name" value="THUMP domain-like"/>
    <property type="match status" value="1"/>
</dbReference>
<dbReference type="Pfam" id="PF02926">
    <property type="entry name" value="THUMP"/>
    <property type="match status" value="1"/>
</dbReference>
<feature type="domain" description="THUMP" evidence="3">
    <location>
        <begin position="230"/>
        <end position="328"/>
    </location>
</feature>